<keyword evidence="18" id="KW-1185">Reference proteome</keyword>
<comment type="cofactor">
    <cofactor evidence="3">
        <name>Mg(2+)</name>
        <dbReference type="ChEBI" id="CHEBI:18420"/>
    </cofactor>
</comment>
<sequence>MISELGENFDGRDARQMLRAVRSEILKGCKIVFSRVFPTQFQAENHQLWVVAERLGATCTTEVDSSVTHVISTDIGTEKSRWAVQEKKFLVEPRWLEAANLRWERQPEEKFPVVKEVKEKH</sequence>
<dbReference type="GO" id="GO:0005634">
    <property type="term" value="C:nucleus"/>
    <property type="evidence" value="ECO:0007669"/>
    <property type="project" value="UniProtKB-SubCell"/>
</dbReference>
<dbReference type="CDD" id="cd17729">
    <property type="entry name" value="BRCT_CTDP1"/>
    <property type="match status" value="1"/>
</dbReference>
<evidence type="ECO:0000256" key="15">
    <source>
        <dbReference type="ARBA" id="ARBA00063107"/>
    </source>
</evidence>
<evidence type="ECO:0000313" key="17">
    <source>
        <dbReference type="EMBL" id="CAH1431282.1"/>
    </source>
</evidence>
<keyword evidence="10" id="KW-0805">Transcription regulation</keyword>
<dbReference type="GO" id="GO:0009651">
    <property type="term" value="P:response to salt stress"/>
    <property type="evidence" value="ECO:0007669"/>
    <property type="project" value="UniProtKB-ARBA"/>
</dbReference>
<dbReference type="Gene3D" id="3.40.50.10190">
    <property type="entry name" value="BRCT domain"/>
    <property type="match status" value="1"/>
</dbReference>
<name>A0AAU9MZP9_9ASTR</name>
<evidence type="ECO:0000256" key="9">
    <source>
        <dbReference type="ARBA" id="ARBA00022884"/>
    </source>
</evidence>
<evidence type="ECO:0000256" key="3">
    <source>
        <dbReference type="ARBA" id="ARBA00001946"/>
    </source>
</evidence>
<gene>
    <name evidence="17" type="ORF">LVIROSA_LOCUS18006</name>
</gene>
<evidence type="ECO:0000256" key="4">
    <source>
        <dbReference type="ARBA" id="ARBA00004123"/>
    </source>
</evidence>
<dbReference type="PROSITE" id="PS50172">
    <property type="entry name" value="BRCT"/>
    <property type="match status" value="1"/>
</dbReference>
<dbReference type="InterPro" id="IPR036420">
    <property type="entry name" value="BRCT_dom_sf"/>
</dbReference>
<comment type="cofactor">
    <cofactor evidence="1">
        <name>Mn(2+)</name>
        <dbReference type="ChEBI" id="CHEBI:29035"/>
    </cofactor>
</comment>
<keyword evidence="8" id="KW-0378">Hydrolase</keyword>
<comment type="subcellular location">
    <subcellularLocation>
        <location evidence="4">Nucleus</location>
    </subcellularLocation>
</comment>
<dbReference type="Pfam" id="PF00533">
    <property type="entry name" value="BRCT"/>
    <property type="match status" value="1"/>
</dbReference>
<comment type="catalytic activity">
    <reaction evidence="14">
        <text>O-phospho-L-threonyl-[protein] + H2O = L-threonyl-[protein] + phosphate</text>
        <dbReference type="Rhea" id="RHEA:47004"/>
        <dbReference type="Rhea" id="RHEA-COMP:11060"/>
        <dbReference type="Rhea" id="RHEA-COMP:11605"/>
        <dbReference type="ChEBI" id="CHEBI:15377"/>
        <dbReference type="ChEBI" id="CHEBI:30013"/>
        <dbReference type="ChEBI" id="CHEBI:43474"/>
        <dbReference type="ChEBI" id="CHEBI:61977"/>
        <dbReference type="EC" id="3.1.3.16"/>
    </reaction>
</comment>
<dbReference type="EC" id="3.1.3.16" evidence="5"/>
<comment type="cofactor">
    <cofactor evidence="2">
        <name>Co(2+)</name>
        <dbReference type="ChEBI" id="CHEBI:48828"/>
    </cofactor>
</comment>
<keyword evidence="11" id="KW-0804">Transcription</keyword>
<dbReference type="InterPro" id="IPR039189">
    <property type="entry name" value="Fcp1"/>
</dbReference>
<evidence type="ECO:0000256" key="14">
    <source>
        <dbReference type="ARBA" id="ARBA00048336"/>
    </source>
</evidence>
<comment type="caution">
    <text evidence="17">The sequence shown here is derived from an EMBL/GenBank/DDBJ whole genome shotgun (WGS) entry which is preliminary data.</text>
</comment>
<evidence type="ECO:0000256" key="11">
    <source>
        <dbReference type="ARBA" id="ARBA00023163"/>
    </source>
</evidence>
<dbReference type="InterPro" id="IPR001357">
    <property type="entry name" value="BRCT_dom"/>
</dbReference>
<dbReference type="PANTHER" id="PTHR23081">
    <property type="entry name" value="RNA POLYMERASE II CTD PHOSPHATASE"/>
    <property type="match status" value="1"/>
</dbReference>
<evidence type="ECO:0000256" key="7">
    <source>
        <dbReference type="ARBA" id="ARBA00022723"/>
    </source>
</evidence>
<keyword evidence="7" id="KW-0479">Metal-binding</keyword>
<evidence type="ECO:0000256" key="12">
    <source>
        <dbReference type="ARBA" id="ARBA00023242"/>
    </source>
</evidence>
<feature type="domain" description="BRCT" evidence="16">
    <location>
        <begin position="21"/>
        <end position="113"/>
    </location>
</feature>
<dbReference type="Proteomes" id="UP001157418">
    <property type="component" value="Unassembled WGS sequence"/>
</dbReference>
<dbReference type="SMART" id="SM00292">
    <property type="entry name" value="BRCT"/>
    <property type="match status" value="1"/>
</dbReference>
<comment type="subunit">
    <text evidence="15">Interacts with RAP74.</text>
</comment>
<dbReference type="FunFam" id="3.40.50.10190:FF:000014">
    <property type="entry name" value="RNA polymerase II C-terminal domain phosphatase-like 3"/>
    <property type="match status" value="1"/>
</dbReference>
<keyword evidence="6" id="KW-0678">Repressor</keyword>
<protein>
    <recommendedName>
        <fullName evidence="5">protein-serine/threonine phosphatase</fullName>
        <ecNumber evidence="5">3.1.3.16</ecNumber>
    </recommendedName>
</protein>
<dbReference type="SUPFAM" id="SSF52113">
    <property type="entry name" value="BRCT domain"/>
    <property type="match status" value="1"/>
</dbReference>
<reference evidence="17 18" key="1">
    <citation type="submission" date="2022-01" db="EMBL/GenBank/DDBJ databases">
        <authorList>
            <person name="Xiong W."/>
            <person name="Schranz E."/>
        </authorList>
    </citation>
    <scope>NUCLEOTIDE SEQUENCE [LARGE SCALE GENOMIC DNA]</scope>
</reference>
<keyword evidence="9" id="KW-0694">RNA-binding</keyword>
<comment type="catalytic activity">
    <reaction evidence="13">
        <text>O-phospho-L-seryl-[protein] + H2O = L-seryl-[protein] + phosphate</text>
        <dbReference type="Rhea" id="RHEA:20629"/>
        <dbReference type="Rhea" id="RHEA-COMP:9863"/>
        <dbReference type="Rhea" id="RHEA-COMP:11604"/>
        <dbReference type="ChEBI" id="CHEBI:15377"/>
        <dbReference type="ChEBI" id="CHEBI:29999"/>
        <dbReference type="ChEBI" id="CHEBI:43474"/>
        <dbReference type="ChEBI" id="CHEBI:83421"/>
        <dbReference type="EC" id="3.1.3.16"/>
    </reaction>
</comment>
<evidence type="ECO:0000313" key="18">
    <source>
        <dbReference type="Proteomes" id="UP001157418"/>
    </source>
</evidence>
<dbReference type="AlphaFoldDB" id="A0AAU9MZP9"/>
<evidence type="ECO:0000256" key="2">
    <source>
        <dbReference type="ARBA" id="ARBA00001941"/>
    </source>
</evidence>
<dbReference type="PANTHER" id="PTHR23081:SF36">
    <property type="entry name" value="RNA POLYMERASE II SUBUNIT A C-TERMINAL DOMAIN PHOSPHATASE"/>
    <property type="match status" value="1"/>
</dbReference>
<dbReference type="GO" id="GO:0046872">
    <property type="term" value="F:metal ion binding"/>
    <property type="evidence" value="ECO:0007669"/>
    <property type="project" value="UniProtKB-KW"/>
</dbReference>
<evidence type="ECO:0000256" key="1">
    <source>
        <dbReference type="ARBA" id="ARBA00001936"/>
    </source>
</evidence>
<evidence type="ECO:0000256" key="5">
    <source>
        <dbReference type="ARBA" id="ARBA00013081"/>
    </source>
</evidence>
<evidence type="ECO:0000256" key="13">
    <source>
        <dbReference type="ARBA" id="ARBA00047761"/>
    </source>
</evidence>
<accession>A0AAU9MZP9</accession>
<dbReference type="GO" id="GO:0003723">
    <property type="term" value="F:RNA binding"/>
    <property type="evidence" value="ECO:0007669"/>
    <property type="project" value="UniProtKB-KW"/>
</dbReference>
<proteinExistence type="predicted"/>
<evidence type="ECO:0000256" key="6">
    <source>
        <dbReference type="ARBA" id="ARBA00022491"/>
    </source>
</evidence>
<dbReference type="EMBL" id="CAKMRJ010003334">
    <property type="protein sequence ID" value="CAH1431282.1"/>
    <property type="molecule type" value="Genomic_DNA"/>
</dbReference>
<organism evidence="17 18">
    <name type="scientific">Lactuca virosa</name>
    <dbReference type="NCBI Taxonomy" id="75947"/>
    <lineage>
        <taxon>Eukaryota</taxon>
        <taxon>Viridiplantae</taxon>
        <taxon>Streptophyta</taxon>
        <taxon>Embryophyta</taxon>
        <taxon>Tracheophyta</taxon>
        <taxon>Spermatophyta</taxon>
        <taxon>Magnoliopsida</taxon>
        <taxon>eudicotyledons</taxon>
        <taxon>Gunneridae</taxon>
        <taxon>Pentapetalae</taxon>
        <taxon>asterids</taxon>
        <taxon>campanulids</taxon>
        <taxon>Asterales</taxon>
        <taxon>Asteraceae</taxon>
        <taxon>Cichorioideae</taxon>
        <taxon>Cichorieae</taxon>
        <taxon>Lactucinae</taxon>
        <taxon>Lactuca</taxon>
    </lineage>
</organism>
<dbReference type="GO" id="GO:0008420">
    <property type="term" value="F:RNA polymerase II CTD heptapeptide repeat phosphatase activity"/>
    <property type="evidence" value="ECO:0007669"/>
    <property type="project" value="InterPro"/>
</dbReference>
<evidence type="ECO:0000259" key="16">
    <source>
        <dbReference type="PROSITE" id="PS50172"/>
    </source>
</evidence>
<evidence type="ECO:0000256" key="8">
    <source>
        <dbReference type="ARBA" id="ARBA00022801"/>
    </source>
</evidence>
<evidence type="ECO:0000256" key="10">
    <source>
        <dbReference type="ARBA" id="ARBA00023015"/>
    </source>
</evidence>
<keyword evidence="12" id="KW-0539">Nucleus</keyword>